<geneLocation type="plasmid" evidence="2">
    <name>pCASE1</name>
</geneLocation>
<dbReference type="EMBL" id="AB444587">
    <property type="protein sequence ID" value="BAG50832.1"/>
    <property type="molecule type" value="Genomic_DNA"/>
</dbReference>
<reference evidence="2" key="1">
    <citation type="submission" date="2008-07" db="EMBL/GenBank/DDBJ databases">
        <title>Characterization of Escherichia Coli ColE2-related corynebacterial plasmid and development of E. coli-Corynebacterium glutamicum shuttle vector.</title>
        <authorList>
            <person name="Tsuchida Y."/>
            <person name="Kimura S."/>
            <person name="Suzuki N."/>
            <person name="Inui M."/>
            <person name="Yukawa H."/>
        </authorList>
    </citation>
    <scope>NUCLEOTIDE SEQUENCE</scope>
    <source>
        <strain evidence="2">JCM 12072</strain>
        <plasmid evidence="2">pCASE1</plasmid>
    </source>
</reference>
<sequence>MTGAETSQKCAWCGNEIPPRSDPRGRKARYCCGACRASAARERTRKAHQDELKQAQAQTQESTQNSLLVASPDEILATVVSEIDATTRLLQSRPELLDSCAEMVNAARKLVAAVDEPAQQPLTRQQRRKLARQQKTH</sequence>
<dbReference type="AlphaFoldDB" id="B3IYT6"/>
<evidence type="ECO:0000256" key="1">
    <source>
        <dbReference type="SAM" id="MobiDB-lite"/>
    </source>
</evidence>
<feature type="region of interest" description="Disordered" evidence="1">
    <location>
        <begin position="117"/>
        <end position="137"/>
    </location>
</feature>
<feature type="region of interest" description="Disordered" evidence="1">
    <location>
        <begin position="43"/>
        <end position="68"/>
    </location>
</feature>
<proteinExistence type="predicted"/>
<gene>
    <name evidence="2" type="primary">ORF3</name>
</gene>
<name>B3IYT6_9CORY</name>
<dbReference type="SMR" id="B3IYT6"/>
<organism evidence="2">
    <name type="scientific">Corynebacterium casei</name>
    <dbReference type="NCBI Taxonomy" id="160386"/>
    <lineage>
        <taxon>Bacteria</taxon>
        <taxon>Bacillati</taxon>
        <taxon>Actinomycetota</taxon>
        <taxon>Actinomycetes</taxon>
        <taxon>Mycobacteriales</taxon>
        <taxon>Corynebacteriaceae</taxon>
        <taxon>Corynebacterium</taxon>
    </lineage>
</organism>
<feature type="region of interest" description="Disordered" evidence="1">
    <location>
        <begin position="1"/>
        <end position="27"/>
    </location>
</feature>
<feature type="compositionally biased region" description="Basic residues" evidence="1">
    <location>
        <begin position="125"/>
        <end position="137"/>
    </location>
</feature>
<evidence type="ECO:0000313" key="2">
    <source>
        <dbReference type="EMBL" id="BAG50832.1"/>
    </source>
</evidence>
<keyword evidence="2" id="KW-0614">Plasmid</keyword>
<feature type="compositionally biased region" description="Polar residues" evidence="1">
    <location>
        <begin position="55"/>
        <end position="68"/>
    </location>
</feature>
<protein>
    <submittedName>
        <fullName evidence="2">Uncharacterized protein</fullName>
    </submittedName>
</protein>
<accession>B3IYT6</accession>
<feature type="compositionally biased region" description="Basic and acidic residues" evidence="1">
    <location>
        <begin position="43"/>
        <end position="53"/>
    </location>
</feature>